<protein>
    <submittedName>
        <fullName evidence="1">Uncharacterized protein</fullName>
    </submittedName>
</protein>
<reference evidence="1 2" key="1">
    <citation type="submission" date="2016-05" db="EMBL/GenBank/DDBJ databases">
        <authorList>
            <person name="Wang S."/>
            <person name="Zhu B."/>
        </authorList>
    </citation>
    <scope>NUCLEOTIDE SEQUENCE [LARGE SCALE GENOMIC DNA]</scope>
    <source>
        <strain evidence="1 2">CRS05-R5</strain>
    </source>
</reference>
<name>A0AAC9BTH0_9PSED</name>
<evidence type="ECO:0000313" key="2">
    <source>
        <dbReference type="Proteomes" id="UP000078142"/>
    </source>
</evidence>
<gene>
    <name evidence="1" type="ORF">A8L59_14270</name>
</gene>
<sequence length="369" mass="41834">MSFEQLVLDAFDQLSPFYTTEKNQKTTNSVSAQLEATYLGIKSQLSGTSLRESGDKSTRALPPQLTLQNLARFMGQSKSCWILEDFHKINESDRALLSQAMKVFVDMAAEYNTLKIIAIGAVDSARQVVKYDHEMRTRVAEIHVPLMNLHELQDIIIKGGELMNLRFDSSLSSTISHYAAGLPSICHTLCLNICVHLDFNIPSEKLVNIRKESLQPALKMYLDEASDTLKMAFENNLKQSKVKKYNNPELIVKALSELPQEGGTRADIYKRITKYEKDYPQGNLTKYLKQMCEKEITPLIRSSESSGKYAFIDPLYRAFAMALVSITHSHDPHELIDWNDAIASFIKSFSTEELTKSIHTYKILYATDK</sequence>
<accession>A0AAC9BTH0</accession>
<dbReference type="Proteomes" id="UP000078142">
    <property type="component" value="Chromosome"/>
</dbReference>
<dbReference type="EMBL" id="CP015852">
    <property type="protein sequence ID" value="ANH98526.1"/>
    <property type="molecule type" value="Genomic_DNA"/>
</dbReference>
<evidence type="ECO:0000313" key="1">
    <source>
        <dbReference type="EMBL" id="ANH98526.1"/>
    </source>
</evidence>
<proteinExistence type="predicted"/>
<dbReference type="SUPFAM" id="SSF52540">
    <property type="entry name" value="P-loop containing nucleoside triphosphate hydrolases"/>
    <property type="match status" value="1"/>
</dbReference>
<dbReference type="AlphaFoldDB" id="A0AAC9BTH0"/>
<dbReference type="InterPro" id="IPR027417">
    <property type="entry name" value="P-loop_NTPase"/>
</dbReference>
<organism evidence="1 2">
    <name type="scientific">Pseudomonas koreensis</name>
    <dbReference type="NCBI Taxonomy" id="198620"/>
    <lineage>
        <taxon>Bacteria</taxon>
        <taxon>Pseudomonadati</taxon>
        <taxon>Pseudomonadota</taxon>
        <taxon>Gammaproteobacteria</taxon>
        <taxon>Pseudomonadales</taxon>
        <taxon>Pseudomonadaceae</taxon>
        <taxon>Pseudomonas</taxon>
    </lineage>
</organism>